<dbReference type="SUPFAM" id="SSF53474">
    <property type="entry name" value="alpha/beta-Hydrolases"/>
    <property type="match status" value="1"/>
</dbReference>
<keyword evidence="2" id="KW-1185">Reference proteome</keyword>
<name>A0A8J3TDG4_9ACTN</name>
<reference evidence="1" key="1">
    <citation type="submission" date="2021-01" db="EMBL/GenBank/DDBJ databases">
        <title>Whole genome shotgun sequence of Planosporangium mesophilum NBRC 109066.</title>
        <authorList>
            <person name="Komaki H."/>
            <person name="Tamura T."/>
        </authorList>
    </citation>
    <scope>NUCLEOTIDE SEQUENCE</scope>
    <source>
        <strain evidence="1">NBRC 109066</strain>
    </source>
</reference>
<dbReference type="AlphaFoldDB" id="A0A8J3TDG4"/>
<evidence type="ECO:0000313" key="1">
    <source>
        <dbReference type="EMBL" id="GII22799.1"/>
    </source>
</evidence>
<accession>A0A8J3TDG4</accession>
<dbReference type="Proteomes" id="UP000599074">
    <property type="component" value="Unassembled WGS sequence"/>
</dbReference>
<dbReference type="InterPro" id="IPR029058">
    <property type="entry name" value="AB_hydrolase_fold"/>
</dbReference>
<organism evidence="1 2">
    <name type="scientific">Planosporangium mesophilum</name>
    <dbReference type="NCBI Taxonomy" id="689768"/>
    <lineage>
        <taxon>Bacteria</taxon>
        <taxon>Bacillati</taxon>
        <taxon>Actinomycetota</taxon>
        <taxon>Actinomycetes</taxon>
        <taxon>Micromonosporales</taxon>
        <taxon>Micromonosporaceae</taxon>
        <taxon>Planosporangium</taxon>
    </lineage>
</organism>
<sequence>MGFSAGARFAWNQEPAPFDEVYGAVHAIDLPFVFGNFGRNVFSYAFSRQNQPGRLKLSDLMIDSVRNFVHTGSPQHRGLGRTWQQWPTSLVLDADNQHVHLGSATNQ</sequence>
<evidence type="ECO:0008006" key="3">
    <source>
        <dbReference type="Google" id="ProtNLM"/>
    </source>
</evidence>
<protein>
    <recommendedName>
        <fullName evidence="3">Carboxylesterase type B domain-containing protein</fullName>
    </recommendedName>
</protein>
<dbReference type="RefSeq" id="WP_239088178.1">
    <property type="nucleotide sequence ID" value="NZ_BOON01000020.1"/>
</dbReference>
<proteinExistence type="predicted"/>
<dbReference type="EMBL" id="BOON01000020">
    <property type="protein sequence ID" value="GII22799.1"/>
    <property type="molecule type" value="Genomic_DNA"/>
</dbReference>
<comment type="caution">
    <text evidence="1">The sequence shown here is derived from an EMBL/GenBank/DDBJ whole genome shotgun (WGS) entry which is preliminary data.</text>
</comment>
<evidence type="ECO:0000313" key="2">
    <source>
        <dbReference type="Proteomes" id="UP000599074"/>
    </source>
</evidence>
<dbReference type="Gene3D" id="3.40.50.1820">
    <property type="entry name" value="alpha/beta hydrolase"/>
    <property type="match status" value="1"/>
</dbReference>
<gene>
    <name evidence="1" type="ORF">Pme01_23960</name>
</gene>